<evidence type="ECO:0000313" key="2">
    <source>
        <dbReference type="EMBL" id="MBB5980117.1"/>
    </source>
</evidence>
<keyword evidence="3" id="KW-1185">Reference proteome</keyword>
<dbReference type="EMBL" id="JACHNF010000001">
    <property type="protein sequence ID" value="MBB5980117.1"/>
    <property type="molecule type" value="Genomic_DNA"/>
</dbReference>
<organism evidence="2 3">
    <name type="scientific">Kribbella solani</name>
    <dbReference type="NCBI Taxonomy" id="236067"/>
    <lineage>
        <taxon>Bacteria</taxon>
        <taxon>Bacillati</taxon>
        <taxon>Actinomycetota</taxon>
        <taxon>Actinomycetes</taxon>
        <taxon>Propionibacteriales</taxon>
        <taxon>Kribbellaceae</taxon>
        <taxon>Kribbella</taxon>
    </lineage>
</organism>
<comment type="caution">
    <text evidence="2">The sequence shown here is derived from an EMBL/GenBank/DDBJ whole genome shotgun (WGS) entry which is preliminary data.</text>
</comment>
<protein>
    <submittedName>
        <fullName evidence="2">Pimeloyl-ACP methyl ester carboxylesterase</fullName>
    </submittedName>
</protein>
<dbReference type="SUPFAM" id="SSF53474">
    <property type="entry name" value="alpha/beta-Hydrolases"/>
    <property type="match status" value="1"/>
</dbReference>
<dbReference type="InterPro" id="IPR029058">
    <property type="entry name" value="AB_hydrolase_fold"/>
</dbReference>
<dbReference type="RefSeq" id="WP_184835603.1">
    <property type="nucleotide sequence ID" value="NZ_BAAAVN010000007.1"/>
</dbReference>
<dbReference type="Gene3D" id="3.40.50.1820">
    <property type="entry name" value="alpha/beta hydrolase"/>
    <property type="match status" value="1"/>
</dbReference>
<gene>
    <name evidence="2" type="ORF">HDA44_003458</name>
</gene>
<name>A0A841DV15_9ACTN</name>
<proteinExistence type="predicted"/>
<reference evidence="2 3" key="1">
    <citation type="submission" date="2020-08" db="EMBL/GenBank/DDBJ databases">
        <title>Sequencing the genomes of 1000 actinobacteria strains.</title>
        <authorList>
            <person name="Klenk H.-P."/>
        </authorList>
    </citation>
    <scope>NUCLEOTIDE SEQUENCE [LARGE SCALE GENOMIC DNA]</scope>
    <source>
        <strain evidence="2 3">DSM 17294</strain>
    </source>
</reference>
<evidence type="ECO:0000313" key="3">
    <source>
        <dbReference type="Proteomes" id="UP000558997"/>
    </source>
</evidence>
<dbReference type="PANTHER" id="PTHR43798">
    <property type="entry name" value="MONOACYLGLYCEROL LIPASE"/>
    <property type="match status" value="1"/>
</dbReference>
<dbReference type="PANTHER" id="PTHR43798:SF33">
    <property type="entry name" value="HYDROLASE, PUTATIVE (AFU_ORTHOLOGUE AFUA_2G14860)-RELATED"/>
    <property type="match status" value="1"/>
</dbReference>
<evidence type="ECO:0000259" key="1">
    <source>
        <dbReference type="Pfam" id="PF00561"/>
    </source>
</evidence>
<dbReference type="InterPro" id="IPR050266">
    <property type="entry name" value="AB_hydrolase_sf"/>
</dbReference>
<dbReference type="AlphaFoldDB" id="A0A841DV15"/>
<dbReference type="GO" id="GO:0003824">
    <property type="term" value="F:catalytic activity"/>
    <property type="evidence" value="ECO:0007669"/>
    <property type="project" value="UniProtKB-ARBA"/>
</dbReference>
<accession>A0A841DV15</accession>
<dbReference type="Pfam" id="PF00561">
    <property type="entry name" value="Abhydrolase_1"/>
    <property type="match status" value="1"/>
</dbReference>
<dbReference type="InterPro" id="IPR000073">
    <property type="entry name" value="AB_hydrolase_1"/>
</dbReference>
<dbReference type="PRINTS" id="PR00111">
    <property type="entry name" value="ABHYDROLASE"/>
</dbReference>
<dbReference type="GO" id="GO:0016020">
    <property type="term" value="C:membrane"/>
    <property type="evidence" value="ECO:0007669"/>
    <property type="project" value="TreeGrafter"/>
</dbReference>
<dbReference type="Proteomes" id="UP000558997">
    <property type="component" value="Unassembled WGS sequence"/>
</dbReference>
<feature type="domain" description="AB hydrolase-1" evidence="1">
    <location>
        <begin position="23"/>
        <end position="257"/>
    </location>
</feature>
<sequence length="271" mass="30605">MELAQRYEKHGRTIAWDRRGQGPAVVFCHGTPFSSRVWSAYADALSNDFTVYLWDMPGYGESSKRVDDPVDFDAQGKVFAELLAYWELDRPRVIAHDYGGAVSLRATLFEEAVYHSLTLVDTVAIPPAGSPFFQFVQDHPTTLDELPEYIHDAVLRAYIQDASHHDLRPDQLDELVAPWLGPEGQPAFYRQIAQFDERYLREIEANLHRLTIPVTVLWGAEDRWIPPATGRKLAGLIPSATHTEIPGSGHLMQYDAPAPLTARLLESLRVR</sequence>